<dbReference type="GO" id="GO:0045892">
    <property type="term" value="P:negative regulation of DNA-templated transcription"/>
    <property type="evidence" value="ECO:0007669"/>
    <property type="project" value="UniProtKB-ARBA"/>
</dbReference>
<reference evidence="3 4" key="1">
    <citation type="submission" date="2017-12" db="EMBL/GenBank/DDBJ databases">
        <title>Isolation and characterization of estrogens degradatiion strain Microbacterium hominis SJTG1.</title>
        <authorList>
            <person name="Xiong W."/>
            <person name="Yin C."/>
            <person name="Zheng D."/>
            <person name="Liang R."/>
        </authorList>
    </citation>
    <scope>NUCLEOTIDE SEQUENCE [LARGE SCALE GENOMIC DNA]</scope>
    <source>
        <strain evidence="3 4">SJTG1</strain>
    </source>
</reference>
<dbReference type="Pfam" id="PF02583">
    <property type="entry name" value="Trns_repr_metal"/>
    <property type="match status" value="1"/>
</dbReference>
<dbReference type="EMBL" id="CP025299">
    <property type="protein sequence ID" value="AUG28055.1"/>
    <property type="molecule type" value="Genomic_DNA"/>
</dbReference>
<evidence type="ECO:0000256" key="1">
    <source>
        <dbReference type="ARBA" id="ARBA00005428"/>
    </source>
</evidence>
<dbReference type="InterPro" id="IPR003735">
    <property type="entry name" value="Metal_Tscrpt_repr"/>
</dbReference>
<protein>
    <submittedName>
        <fullName evidence="3">Transcriptional regulator</fullName>
    </submittedName>
</protein>
<dbReference type="InterPro" id="IPR038390">
    <property type="entry name" value="Metal_Tscrpt_repr_sf"/>
</dbReference>
<gene>
    <name evidence="3" type="ORF">CXR34_00320</name>
</gene>
<dbReference type="Proteomes" id="UP000233276">
    <property type="component" value="Chromosome"/>
</dbReference>
<keyword evidence="2" id="KW-0186">Copper</keyword>
<dbReference type="GO" id="GO:0046872">
    <property type="term" value="F:metal ion binding"/>
    <property type="evidence" value="ECO:0007669"/>
    <property type="project" value="InterPro"/>
</dbReference>
<dbReference type="PANTHER" id="PTHR33677:SF3">
    <property type="entry name" value="COPPER-SENSING TRANSCRIPTIONAL REPRESSOR RICR"/>
    <property type="match status" value="1"/>
</dbReference>
<accession>A0A2K9D2W1</accession>
<dbReference type="KEGG" id="mhos:CXR34_00320"/>
<proteinExistence type="inferred from homology"/>
<dbReference type="CDD" id="cd10148">
    <property type="entry name" value="CsoR-like_DUF156"/>
    <property type="match status" value="1"/>
</dbReference>
<evidence type="ECO:0000313" key="4">
    <source>
        <dbReference type="Proteomes" id="UP000233276"/>
    </source>
</evidence>
<dbReference type="Gene3D" id="1.20.58.1000">
    <property type="entry name" value="Metal-sensitive repressor, helix protomer"/>
    <property type="match status" value="1"/>
</dbReference>
<dbReference type="AlphaFoldDB" id="A0A2K9D2W1"/>
<dbReference type="GO" id="GO:0003677">
    <property type="term" value="F:DNA binding"/>
    <property type="evidence" value="ECO:0007669"/>
    <property type="project" value="InterPro"/>
</dbReference>
<name>A0A2K9D2W1_9MICO</name>
<dbReference type="PANTHER" id="PTHR33677">
    <property type="entry name" value="TRANSCRIPTIONAL REPRESSOR FRMR-RELATED"/>
    <property type="match status" value="1"/>
</dbReference>
<evidence type="ECO:0000313" key="3">
    <source>
        <dbReference type="EMBL" id="AUG28055.1"/>
    </source>
</evidence>
<comment type="similarity">
    <text evidence="1">Belongs to the CsoR family.</text>
</comment>
<evidence type="ECO:0000256" key="2">
    <source>
        <dbReference type="ARBA" id="ARBA00023008"/>
    </source>
</evidence>
<sequence>MTSTIAAAREPGYITDPRTYRNRLRRLEGQIRGLTGMIEQERPCIDTLTQISATQRALQGVGLALLTDYLRHAHATGTLTDDTVLDAASTAITQLIRS</sequence>
<organism evidence="3 4">
    <name type="scientific">Microbacterium hominis</name>
    <dbReference type="NCBI Taxonomy" id="162426"/>
    <lineage>
        <taxon>Bacteria</taxon>
        <taxon>Bacillati</taxon>
        <taxon>Actinomycetota</taxon>
        <taxon>Actinomycetes</taxon>
        <taxon>Micrococcales</taxon>
        <taxon>Microbacteriaceae</taxon>
        <taxon>Microbacterium</taxon>
    </lineage>
</organism>
<dbReference type="RefSeq" id="WP_067119691.1">
    <property type="nucleotide sequence ID" value="NZ_CP025299.1"/>
</dbReference>